<protein>
    <recommendedName>
        <fullName evidence="3">Metallothionein</fullName>
    </recommendedName>
</protein>
<accession>A0ABT6SF24</accession>
<evidence type="ECO:0008006" key="3">
    <source>
        <dbReference type="Google" id="ProtNLM"/>
    </source>
</evidence>
<proteinExistence type="predicted"/>
<dbReference type="RefSeq" id="WP_282543991.1">
    <property type="nucleotide sequence ID" value="NZ_JASCIQ010000020.1"/>
</dbReference>
<gene>
    <name evidence="1" type="ORF">QIS96_19830</name>
</gene>
<name>A0ABT6SF24_9ACTN</name>
<dbReference type="Proteomes" id="UP001223978">
    <property type="component" value="Unassembled WGS sequence"/>
</dbReference>
<evidence type="ECO:0000313" key="2">
    <source>
        <dbReference type="Proteomes" id="UP001223978"/>
    </source>
</evidence>
<reference evidence="1 2" key="1">
    <citation type="submission" date="2023-05" db="EMBL/GenBank/DDBJ databases">
        <title>Draft genome sequence of Streptomyces sp. B-S-A6 isolated from a cave soil in Thailand.</title>
        <authorList>
            <person name="Chamroensaksri N."/>
            <person name="Muangham S."/>
        </authorList>
    </citation>
    <scope>NUCLEOTIDE SEQUENCE [LARGE SCALE GENOMIC DNA]</scope>
    <source>
        <strain evidence="1 2">B-S-A6</strain>
    </source>
</reference>
<dbReference type="EMBL" id="JASCIQ010000020">
    <property type="protein sequence ID" value="MDI3406058.1"/>
    <property type="molecule type" value="Genomic_DNA"/>
</dbReference>
<comment type="caution">
    <text evidence="1">The sequence shown here is derived from an EMBL/GenBank/DDBJ whole genome shotgun (WGS) entry which is preliminary data.</text>
</comment>
<keyword evidence="2" id="KW-1185">Reference proteome</keyword>
<evidence type="ECO:0000313" key="1">
    <source>
        <dbReference type="EMBL" id="MDI3406058.1"/>
    </source>
</evidence>
<sequence>MDETYDDEFYDCPQCEEEQDSGVVSPHCCGCGADGSGERPDCTCQ</sequence>
<organism evidence="1 2">
    <name type="scientific">Streptomyces cavernicola</name>
    <dbReference type="NCBI Taxonomy" id="3043613"/>
    <lineage>
        <taxon>Bacteria</taxon>
        <taxon>Bacillati</taxon>
        <taxon>Actinomycetota</taxon>
        <taxon>Actinomycetes</taxon>
        <taxon>Kitasatosporales</taxon>
        <taxon>Streptomycetaceae</taxon>
        <taxon>Streptomyces</taxon>
    </lineage>
</organism>